<keyword evidence="1" id="KW-0472">Membrane</keyword>
<feature type="transmembrane region" description="Helical" evidence="1">
    <location>
        <begin position="250"/>
        <end position="267"/>
    </location>
</feature>
<accession>A0ABS9U549</accession>
<feature type="transmembrane region" description="Helical" evidence="1">
    <location>
        <begin position="153"/>
        <end position="174"/>
    </location>
</feature>
<organism evidence="2 3">
    <name type="scientific">Sinomonas terrae</name>
    <dbReference type="NCBI Taxonomy" id="2908838"/>
    <lineage>
        <taxon>Bacteria</taxon>
        <taxon>Bacillati</taxon>
        <taxon>Actinomycetota</taxon>
        <taxon>Actinomycetes</taxon>
        <taxon>Micrococcales</taxon>
        <taxon>Micrococcaceae</taxon>
        <taxon>Sinomonas</taxon>
    </lineage>
</organism>
<evidence type="ECO:0000313" key="3">
    <source>
        <dbReference type="Proteomes" id="UP001202922"/>
    </source>
</evidence>
<protein>
    <submittedName>
        <fullName evidence="2">O-antigen ligase family protein</fullName>
    </submittedName>
</protein>
<comment type="caution">
    <text evidence="2">The sequence shown here is derived from an EMBL/GenBank/DDBJ whole genome shotgun (WGS) entry which is preliminary data.</text>
</comment>
<feature type="transmembrane region" description="Helical" evidence="1">
    <location>
        <begin position="348"/>
        <end position="373"/>
    </location>
</feature>
<gene>
    <name evidence="2" type="ORF">L0M17_17865</name>
</gene>
<dbReference type="EMBL" id="JAKZBV010000001">
    <property type="protein sequence ID" value="MCH6471811.1"/>
    <property type="molecule type" value="Genomic_DNA"/>
</dbReference>
<dbReference type="GO" id="GO:0016874">
    <property type="term" value="F:ligase activity"/>
    <property type="evidence" value="ECO:0007669"/>
    <property type="project" value="UniProtKB-KW"/>
</dbReference>
<proteinExistence type="predicted"/>
<keyword evidence="1" id="KW-0812">Transmembrane</keyword>
<sequence length="456" mass="47938">MTALGMIFAGAYAIALFGGRRWVLLVLASSISFNDSIVMALGTATITPFYLGLIVYLLSSFTVWRREPLQNGQLPGRLVLIIMFIYCSVITAISPVLFAGLGVISAADGIDQQVASLTPLGFTSSNLAQVAYLLLNVIFVLRSQRDGTFGSRHLTVGFAIGALVACSSFIGGAWPHAIFDNSPRGFYTIETGRLRGQFSEPSHLGAFAVAASIYFGARLARVRSLRTFVVYGVLVSMALTLLIASASGTAAVGLGAALLAMLAVSLRTSQFKKAVRIRVPVFLGGIAALVALIVLLPSLFDMINTIVQSKFGSVSLTDRTLVDQNSITVFLKTFLLGAGDGSNRGSSLLLMLLSQIGLVGTALFLRAVSISVFRGLSKHSEVPAALALIGFLSSAFVSLPDFASPILWALIAVTFSSQQSCIAGSGELSGFGSDPQMSARSALTIEVAIAAGRTMQ</sequence>
<feature type="transmembrane region" description="Helical" evidence="1">
    <location>
        <begin position="37"/>
        <end position="58"/>
    </location>
</feature>
<evidence type="ECO:0000256" key="1">
    <source>
        <dbReference type="SAM" id="Phobius"/>
    </source>
</evidence>
<feature type="transmembrane region" description="Helical" evidence="1">
    <location>
        <begin position="279"/>
        <end position="300"/>
    </location>
</feature>
<keyword evidence="1" id="KW-1133">Transmembrane helix</keyword>
<keyword evidence="2" id="KW-0436">Ligase</keyword>
<keyword evidence="3" id="KW-1185">Reference proteome</keyword>
<feature type="transmembrane region" description="Helical" evidence="1">
    <location>
        <begin position="119"/>
        <end position="141"/>
    </location>
</feature>
<name>A0ABS9U549_9MICC</name>
<feature type="transmembrane region" description="Helical" evidence="1">
    <location>
        <begin position="202"/>
        <end position="220"/>
    </location>
</feature>
<feature type="transmembrane region" description="Helical" evidence="1">
    <location>
        <begin position="227"/>
        <end position="244"/>
    </location>
</feature>
<dbReference type="Proteomes" id="UP001202922">
    <property type="component" value="Unassembled WGS sequence"/>
</dbReference>
<dbReference type="RefSeq" id="WP_241055749.1">
    <property type="nucleotide sequence ID" value="NZ_JAKZBV010000001.1"/>
</dbReference>
<feature type="transmembrane region" description="Helical" evidence="1">
    <location>
        <begin position="78"/>
        <end position="107"/>
    </location>
</feature>
<evidence type="ECO:0000313" key="2">
    <source>
        <dbReference type="EMBL" id="MCH6471811.1"/>
    </source>
</evidence>
<reference evidence="2 3" key="1">
    <citation type="submission" date="2022-03" db="EMBL/GenBank/DDBJ databases">
        <title>Sinomonas sp. isolated from a soil.</title>
        <authorList>
            <person name="Han J."/>
            <person name="Kim D.-U."/>
        </authorList>
    </citation>
    <scope>NUCLEOTIDE SEQUENCE [LARGE SCALE GENOMIC DNA]</scope>
    <source>
        <strain evidence="2 3">5-5</strain>
    </source>
</reference>